<dbReference type="InterPro" id="IPR039425">
    <property type="entry name" value="RNA_pol_sigma-70-like"/>
</dbReference>
<dbReference type="GO" id="GO:0016987">
    <property type="term" value="F:sigma factor activity"/>
    <property type="evidence" value="ECO:0007669"/>
    <property type="project" value="UniProtKB-KW"/>
</dbReference>
<dbReference type="PANTHER" id="PTHR43133">
    <property type="entry name" value="RNA POLYMERASE ECF-TYPE SIGMA FACTO"/>
    <property type="match status" value="1"/>
</dbReference>
<dbReference type="FunFam" id="1.10.1740.10:FF:000001">
    <property type="entry name" value="RNA polymerase sigma factor"/>
    <property type="match status" value="1"/>
</dbReference>
<dbReference type="NCBIfam" id="TIGR02937">
    <property type="entry name" value="sigma70-ECF"/>
    <property type="match status" value="1"/>
</dbReference>
<keyword evidence="2 6" id="KW-0805">Transcription regulation</keyword>
<evidence type="ECO:0000259" key="8">
    <source>
        <dbReference type="Pfam" id="PF08281"/>
    </source>
</evidence>
<dbReference type="Pfam" id="PF04542">
    <property type="entry name" value="Sigma70_r2"/>
    <property type="match status" value="1"/>
</dbReference>
<keyword evidence="5 6" id="KW-0804">Transcription</keyword>
<dbReference type="InterPro" id="IPR013324">
    <property type="entry name" value="RNA_pol_sigma_r3/r4-like"/>
</dbReference>
<evidence type="ECO:0000313" key="10">
    <source>
        <dbReference type="Proteomes" id="UP000092695"/>
    </source>
</evidence>
<dbReference type="GO" id="GO:0003677">
    <property type="term" value="F:DNA binding"/>
    <property type="evidence" value="ECO:0007669"/>
    <property type="project" value="UniProtKB-KW"/>
</dbReference>
<dbReference type="RefSeq" id="WP_068615064.1">
    <property type="nucleotide sequence ID" value="NZ_CP016268.1"/>
</dbReference>
<dbReference type="SUPFAM" id="SSF88946">
    <property type="entry name" value="Sigma2 domain of RNA polymerase sigma factors"/>
    <property type="match status" value="1"/>
</dbReference>
<evidence type="ECO:0000256" key="5">
    <source>
        <dbReference type="ARBA" id="ARBA00023163"/>
    </source>
</evidence>
<dbReference type="PANTHER" id="PTHR43133:SF53">
    <property type="entry name" value="ECF RNA POLYMERASE SIGMA-E FACTOR"/>
    <property type="match status" value="1"/>
</dbReference>
<evidence type="ECO:0000256" key="6">
    <source>
        <dbReference type="RuleBase" id="RU000716"/>
    </source>
</evidence>
<dbReference type="Proteomes" id="UP000092695">
    <property type="component" value="Chromosome"/>
</dbReference>
<dbReference type="OrthoDB" id="9780326at2"/>
<dbReference type="CDD" id="cd06171">
    <property type="entry name" value="Sigma70_r4"/>
    <property type="match status" value="1"/>
</dbReference>
<dbReference type="Gene3D" id="1.10.1740.10">
    <property type="match status" value="1"/>
</dbReference>
<dbReference type="InterPro" id="IPR007627">
    <property type="entry name" value="RNA_pol_sigma70_r2"/>
</dbReference>
<reference evidence="9 10" key="1">
    <citation type="submission" date="2016-06" db="EMBL/GenBank/DDBJ databases">
        <title>Complete genome sequence of a deep-branching marine Gamma Proteobacterium Woeseia oceani type strain XK5.</title>
        <authorList>
            <person name="Mu D."/>
            <person name="Du Z."/>
        </authorList>
    </citation>
    <scope>NUCLEOTIDE SEQUENCE [LARGE SCALE GENOMIC DNA]</scope>
    <source>
        <strain evidence="9 10">XK5</strain>
    </source>
</reference>
<feature type="domain" description="RNA polymerase sigma factor 70 region 4 type 2" evidence="8">
    <location>
        <begin position="131"/>
        <end position="181"/>
    </location>
</feature>
<evidence type="ECO:0000256" key="1">
    <source>
        <dbReference type="ARBA" id="ARBA00010641"/>
    </source>
</evidence>
<keyword evidence="10" id="KW-1185">Reference proteome</keyword>
<protein>
    <recommendedName>
        <fullName evidence="6">RNA polymerase sigma factor</fullName>
    </recommendedName>
</protein>
<dbReference type="SUPFAM" id="SSF88659">
    <property type="entry name" value="Sigma3 and sigma4 domains of RNA polymerase sigma factors"/>
    <property type="match status" value="1"/>
</dbReference>
<dbReference type="GO" id="GO:0006352">
    <property type="term" value="P:DNA-templated transcription initiation"/>
    <property type="evidence" value="ECO:0007669"/>
    <property type="project" value="InterPro"/>
</dbReference>
<keyword evidence="4 6" id="KW-0238">DNA-binding</keyword>
<dbReference type="InterPro" id="IPR036388">
    <property type="entry name" value="WH-like_DNA-bd_sf"/>
</dbReference>
<evidence type="ECO:0000256" key="3">
    <source>
        <dbReference type="ARBA" id="ARBA00023082"/>
    </source>
</evidence>
<dbReference type="InterPro" id="IPR000838">
    <property type="entry name" value="RNA_pol_sigma70_ECF_CS"/>
</dbReference>
<accession>A0A193LF06</accession>
<keyword evidence="3 6" id="KW-0731">Sigma factor</keyword>
<feature type="domain" description="RNA polymerase sigma-70 region 2" evidence="7">
    <location>
        <begin position="25"/>
        <end position="93"/>
    </location>
</feature>
<dbReference type="EMBL" id="CP016268">
    <property type="protein sequence ID" value="ANO51110.1"/>
    <property type="molecule type" value="Genomic_DNA"/>
</dbReference>
<evidence type="ECO:0000256" key="2">
    <source>
        <dbReference type="ARBA" id="ARBA00023015"/>
    </source>
</evidence>
<sequence length="191" mass="21965">MTTEVTDAQLVKRVQKGDKGAFDLLVLKYQHKIVNLVMRYVRDPDQALDITQEAFLKAYRALPRFRGDSAFYTWLYRIAVNTAKNYLAAQRRRPMDVELDMQDPEQYDLHAKLKETDTPEGVTLSQELNQTVERAIAALPDDLRTAIVLRELEGMSYEEIAQAMECPVGTVRSRIFRARDAISKKIDNLID</sequence>
<dbReference type="KEGG" id="woc:BA177_07755"/>
<dbReference type="NCBIfam" id="TIGR02939">
    <property type="entry name" value="RpoE_Sigma70"/>
    <property type="match status" value="1"/>
</dbReference>
<dbReference type="Pfam" id="PF08281">
    <property type="entry name" value="Sigma70_r4_2"/>
    <property type="match status" value="1"/>
</dbReference>
<organism evidence="9 10">
    <name type="scientific">Woeseia oceani</name>
    <dbReference type="NCBI Taxonomy" id="1548547"/>
    <lineage>
        <taxon>Bacteria</taxon>
        <taxon>Pseudomonadati</taxon>
        <taxon>Pseudomonadota</taxon>
        <taxon>Gammaproteobacteria</taxon>
        <taxon>Woeseiales</taxon>
        <taxon>Woeseiaceae</taxon>
        <taxon>Woeseia</taxon>
    </lineage>
</organism>
<dbReference type="InterPro" id="IPR014284">
    <property type="entry name" value="RNA_pol_sigma-70_dom"/>
</dbReference>
<evidence type="ECO:0000313" key="9">
    <source>
        <dbReference type="EMBL" id="ANO51110.1"/>
    </source>
</evidence>
<dbReference type="Gene3D" id="1.10.10.10">
    <property type="entry name" value="Winged helix-like DNA-binding domain superfamily/Winged helix DNA-binding domain"/>
    <property type="match status" value="1"/>
</dbReference>
<dbReference type="AlphaFoldDB" id="A0A193LF06"/>
<name>A0A193LF06_9GAMM</name>
<dbReference type="InterPro" id="IPR013325">
    <property type="entry name" value="RNA_pol_sigma_r2"/>
</dbReference>
<evidence type="ECO:0000256" key="4">
    <source>
        <dbReference type="ARBA" id="ARBA00023125"/>
    </source>
</evidence>
<dbReference type="InterPro" id="IPR013249">
    <property type="entry name" value="RNA_pol_sigma70_r4_t2"/>
</dbReference>
<gene>
    <name evidence="9" type="ORF">BA177_07755</name>
</gene>
<proteinExistence type="inferred from homology"/>
<dbReference type="PROSITE" id="PS01063">
    <property type="entry name" value="SIGMA70_ECF"/>
    <property type="match status" value="1"/>
</dbReference>
<dbReference type="STRING" id="1548547.BA177_07755"/>
<comment type="similarity">
    <text evidence="1 6">Belongs to the sigma-70 factor family. ECF subfamily.</text>
</comment>
<dbReference type="InterPro" id="IPR014286">
    <property type="entry name" value="RNA_pol_sigma70_RpoE"/>
</dbReference>
<evidence type="ECO:0000259" key="7">
    <source>
        <dbReference type="Pfam" id="PF04542"/>
    </source>
</evidence>